<name>A0A0K8TS01_TABBR</name>
<organism evidence="7">
    <name type="scientific">Tabanus bromius</name>
    <name type="common">Band-eyed brown horse fly</name>
    <dbReference type="NCBI Taxonomy" id="304241"/>
    <lineage>
        <taxon>Eukaryota</taxon>
        <taxon>Metazoa</taxon>
        <taxon>Ecdysozoa</taxon>
        <taxon>Arthropoda</taxon>
        <taxon>Hexapoda</taxon>
        <taxon>Insecta</taxon>
        <taxon>Pterygota</taxon>
        <taxon>Neoptera</taxon>
        <taxon>Endopterygota</taxon>
        <taxon>Diptera</taxon>
        <taxon>Brachycera</taxon>
        <taxon>Tabanomorpha</taxon>
        <taxon>Tabanoidea</taxon>
        <taxon>Tabanidae</taxon>
        <taxon>Tabanus</taxon>
    </lineage>
</organism>
<dbReference type="Gene3D" id="3.60.20.10">
    <property type="entry name" value="Glutamine Phosphoribosylpyrophosphate, subunit 1, domain 1"/>
    <property type="match status" value="1"/>
</dbReference>
<evidence type="ECO:0000313" key="7">
    <source>
        <dbReference type="EMBL" id="JAI17124.1"/>
    </source>
</evidence>
<sequence length="264" mass="29625">MQFQNEIVSNKLWASGPPAGGFFNFPGFSENADLKSEGQTDFGVQRSAQPICTGTSVVGLKFDKGVIIAADKLVSYGSLARFQDIDRVFAMNEKIIVGCGGDYADFQSIKRFLDEKIMTDICYNDNIHMKPKSMYNFLTRVMYNRRSRFNPLWVDMIVGGMEDGTPFLGHVDLRGRAYQDSVVSTGFGKHLVLPLVREYMENRVSITEDEAIKLVKKCMEVLHYRDCRASPKYTLAVCTSEKSEVLGPFTVGQNWQLATGVEGY</sequence>
<dbReference type="GO" id="GO:0005634">
    <property type="term" value="C:nucleus"/>
    <property type="evidence" value="ECO:0007669"/>
    <property type="project" value="UniProtKB-SubCell"/>
</dbReference>
<evidence type="ECO:0000256" key="6">
    <source>
        <dbReference type="PIRNR" id="PIRNR001213"/>
    </source>
</evidence>
<dbReference type="GO" id="GO:0019774">
    <property type="term" value="C:proteasome core complex, beta-subunit complex"/>
    <property type="evidence" value="ECO:0007669"/>
    <property type="project" value="UniProtKB-UniRule"/>
</dbReference>
<evidence type="ECO:0000256" key="1">
    <source>
        <dbReference type="ARBA" id="ARBA00022490"/>
    </source>
</evidence>
<dbReference type="InterPro" id="IPR023333">
    <property type="entry name" value="Proteasome_suB-type"/>
</dbReference>
<evidence type="ECO:0000256" key="2">
    <source>
        <dbReference type="ARBA" id="ARBA00022942"/>
    </source>
</evidence>
<keyword evidence="3 6" id="KW-0539">Nucleus</keyword>
<evidence type="ECO:0000256" key="4">
    <source>
        <dbReference type="ARBA" id="ARBA00024953"/>
    </source>
</evidence>
<accession>A0A0K8TS01</accession>
<evidence type="ECO:0000256" key="3">
    <source>
        <dbReference type="ARBA" id="ARBA00023242"/>
    </source>
</evidence>
<comment type="function">
    <text evidence="4">Non-catalytic component of the proteasome, a multicatalytic proteinase complex which is characterized by its ability to cleave peptides with Arg, Phe, Tyr, Leu, and Glu adjacent to the leaving group at neutral or slightly basic pH. The proteasome has an ATP-dependent proteolytic activity.</text>
</comment>
<dbReference type="SUPFAM" id="SSF56235">
    <property type="entry name" value="N-terminal nucleophile aminohydrolases (Ntn hydrolases)"/>
    <property type="match status" value="1"/>
</dbReference>
<dbReference type="PROSITE" id="PS00854">
    <property type="entry name" value="PROTEASOME_BETA_1"/>
    <property type="match status" value="1"/>
</dbReference>
<dbReference type="InterPro" id="IPR016295">
    <property type="entry name" value="Proteasome_beta4"/>
</dbReference>
<comment type="subunit">
    <text evidence="5">The 26S proteasome consists of a 20S proteasome core and two 19S regulatory subunits. The 20S proteasome core is composed of 28 subunits that are arranged in four stacked rings, resulting in a barrel-shaped structure. The two end rings are each formed by seven alpha subunits, and the two central rings are each formed by seven beta subunits. The catalytic chamber with the active sites is on the inside of the barrel.</text>
</comment>
<dbReference type="CDD" id="cd03760">
    <property type="entry name" value="proteasome_beta_type_4"/>
    <property type="match status" value="1"/>
</dbReference>
<dbReference type="InterPro" id="IPR029055">
    <property type="entry name" value="Ntn_hydrolases_N"/>
</dbReference>
<comment type="subcellular location">
    <subcellularLocation>
        <location evidence="6">Cytoplasm</location>
    </subcellularLocation>
    <subcellularLocation>
        <location evidence="6">Nucleus</location>
    </subcellularLocation>
</comment>
<dbReference type="InterPro" id="IPR016050">
    <property type="entry name" value="Proteasome_bsu_CS"/>
</dbReference>
<dbReference type="InterPro" id="IPR001353">
    <property type="entry name" value="Proteasome_sua/b"/>
</dbReference>
<proteinExistence type="evidence at transcript level"/>
<dbReference type="PANTHER" id="PTHR32194:SF6">
    <property type="entry name" value="PROTEASOME SUBUNIT BETA"/>
    <property type="match status" value="1"/>
</dbReference>
<dbReference type="Pfam" id="PF00227">
    <property type="entry name" value="Proteasome"/>
    <property type="match status" value="1"/>
</dbReference>
<evidence type="ECO:0000256" key="5">
    <source>
        <dbReference type="ARBA" id="ARBA00026071"/>
    </source>
</evidence>
<dbReference type="AlphaFoldDB" id="A0A0K8TS01"/>
<dbReference type="PANTHER" id="PTHR32194">
    <property type="entry name" value="METALLOPROTEASE TLDD"/>
    <property type="match status" value="1"/>
</dbReference>
<dbReference type="GO" id="GO:0005737">
    <property type="term" value="C:cytoplasm"/>
    <property type="evidence" value="ECO:0007669"/>
    <property type="project" value="UniProtKB-SubCell"/>
</dbReference>
<keyword evidence="2 6" id="KW-0647">Proteasome</keyword>
<dbReference type="PROSITE" id="PS51476">
    <property type="entry name" value="PROTEASOME_BETA_2"/>
    <property type="match status" value="1"/>
</dbReference>
<dbReference type="GO" id="GO:0051603">
    <property type="term" value="P:proteolysis involved in protein catabolic process"/>
    <property type="evidence" value="ECO:0007669"/>
    <property type="project" value="InterPro"/>
</dbReference>
<keyword evidence="1 6" id="KW-0963">Cytoplasm</keyword>
<comment type="similarity">
    <text evidence="6">Belongs to the peptidase T1B family.</text>
</comment>
<dbReference type="PIRSF" id="PIRSF001213">
    <property type="entry name" value="Psome_endopept_beta"/>
    <property type="match status" value="1"/>
</dbReference>
<dbReference type="EMBL" id="GDAI01000479">
    <property type="protein sequence ID" value="JAI17124.1"/>
    <property type="molecule type" value="mRNA"/>
</dbReference>
<reference evidence="7" key="1">
    <citation type="journal article" date="2015" name="Insect Biochem. Mol. Biol.">
        <title>An insight into the sialome of the horse fly, Tabanus bromius.</title>
        <authorList>
            <person name="Ribeiro J.M."/>
            <person name="Kazimirova M."/>
            <person name="Takac P."/>
            <person name="Andersen J.F."/>
            <person name="Francischetti I.M."/>
        </authorList>
    </citation>
    <scope>NUCLEOTIDE SEQUENCE</scope>
</reference>
<protein>
    <recommendedName>
        <fullName evidence="6">Proteasome subunit beta</fullName>
    </recommendedName>
</protein>